<feature type="domain" description="DUF8117" evidence="1">
    <location>
        <begin position="42"/>
        <end position="169"/>
    </location>
</feature>
<evidence type="ECO:0000313" key="2">
    <source>
        <dbReference type="EMBL" id="MFH4976117.1"/>
    </source>
</evidence>
<dbReference type="EMBL" id="JBGFUD010001327">
    <property type="protein sequence ID" value="MFH4976117.1"/>
    <property type="molecule type" value="Genomic_DNA"/>
</dbReference>
<organism evidence="2 3">
    <name type="scientific">Gnathostoma spinigerum</name>
    <dbReference type="NCBI Taxonomy" id="75299"/>
    <lineage>
        <taxon>Eukaryota</taxon>
        <taxon>Metazoa</taxon>
        <taxon>Ecdysozoa</taxon>
        <taxon>Nematoda</taxon>
        <taxon>Chromadorea</taxon>
        <taxon>Rhabditida</taxon>
        <taxon>Spirurina</taxon>
        <taxon>Gnathostomatomorpha</taxon>
        <taxon>Gnathostomatoidea</taxon>
        <taxon>Gnathostomatidae</taxon>
        <taxon>Gnathostoma</taxon>
    </lineage>
</organism>
<dbReference type="Proteomes" id="UP001608902">
    <property type="component" value="Unassembled WGS sequence"/>
</dbReference>
<dbReference type="AlphaFoldDB" id="A0ABD6EHS4"/>
<name>A0ABD6EHS4_9BILA</name>
<reference evidence="2 3" key="1">
    <citation type="submission" date="2024-08" db="EMBL/GenBank/DDBJ databases">
        <title>Gnathostoma spinigerum genome.</title>
        <authorList>
            <person name="Gonzalez-Bertolin B."/>
            <person name="Monzon S."/>
            <person name="Zaballos A."/>
            <person name="Jimenez P."/>
            <person name="Dekumyoy P."/>
            <person name="Varona S."/>
            <person name="Cuesta I."/>
            <person name="Sumanam S."/>
            <person name="Adisakwattana P."/>
            <person name="Gasser R.B."/>
            <person name="Hernandez-Gonzalez A."/>
            <person name="Young N.D."/>
            <person name="Perteguer M.J."/>
        </authorList>
    </citation>
    <scope>NUCLEOTIDE SEQUENCE [LARGE SCALE GENOMIC DNA]</scope>
    <source>
        <strain evidence="2">AL3</strain>
        <tissue evidence="2">Liver</tissue>
    </source>
</reference>
<protein>
    <recommendedName>
        <fullName evidence="1">DUF8117 domain-containing protein</fullName>
    </recommendedName>
</protein>
<comment type="caution">
    <text evidence="2">The sequence shown here is derived from an EMBL/GenBank/DDBJ whole genome shotgun (WGS) entry which is preliminary data.</text>
</comment>
<accession>A0ABD6EHS4</accession>
<dbReference type="Pfam" id="PF26431">
    <property type="entry name" value="DUF8117"/>
    <property type="match status" value="1"/>
</dbReference>
<keyword evidence="3" id="KW-1185">Reference proteome</keyword>
<evidence type="ECO:0000313" key="3">
    <source>
        <dbReference type="Proteomes" id="UP001608902"/>
    </source>
</evidence>
<gene>
    <name evidence="2" type="ORF">AB6A40_002826</name>
</gene>
<proteinExistence type="predicted"/>
<sequence length="281" mass="33226">MVLPISMEDDELFPHTKRIEIPEKSTRLPVDELRQMIDQLSRVWWSRLVISVRGYVANYIQHNDQALFLSDDAFIIIHQHLVESDAKTAERFLTDVDLIITTEDIPNILAQLDRGESIKNDPFTNDAFLVAFQRIFGEANSATFRVANYQKLAYLKFMNVLGILERRWISERKKRKSIRFKEDPEWQPDERVVLFQHFFEGNRTWVLTDFDRHILNVWRPNGSSVIFGDRFIKEKKQRGYNLCATCGMLEQCLHQFLTDKSDAFCSEKCHFEFEQRKTITQ</sequence>
<dbReference type="InterPro" id="IPR058430">
    <property type="entry name" value="DUF8117"/>
</dbReference>
<evidence type="ECO:0000259" key="1">
    <source>
        <dbReference type="Pfam" id="PF26431"/>
    </source>
</evidence>